<dbReference type="InterPro" id="IPR008207">
    <property type="entry name" value="Sig_transdc_His_kin_Hpt_dom"/>
</dbReference>
<evidence type="ECO:0000256" key="9">
    <source>
        <dbReference type="ARBA" id="ARBA00064003"/>
    </source>
</evidence>
<dbReference type="PROSITE" id="PS50113">
    <property type="entry name" value="PAC"/>
    <property type="match status" value="1"/>
</dbReference>
<organism evidence="18 19">
    <name type="scientific">Aestuariispira insulae</name>
    <dbReference type="NCBI Taxonomy" id="1461337"/>
    <lineage>
        <taxon>Bacteria</taxon>
        <taxon>Pseudomonadati</taxon>
        <taxon>Pseudomonadota</taxon>
        <taxon>Alphaproteobacteria</taxon>
        <taxon>Rhodospirillales</taxon>
        <taxon>Kiloniellaceae</taxon>
        <taxon>Aestuariispira</taxon>
    </lineage>
</organism>
<dbReference type="Gene3D" id="3.30.565.10">
    <property type="entry name" value="Histidine kinase-like ATPase, C-terminal domain"/>
    <property type="match status" value="1"/>
</dbReference>
<dbReference type="PANTHER" id="PTHR45339">
    <property type="entry name" value="HYBRID SIGNAL TRANSDUCTION HISTIDINE KINASE J"/>
    <property type="match status" value="1"/>
</dbReference>
<dbReference type="SMART" id="SM00073">
    <property type="entry name" value="HPT"/>
    <property type="match status" value="1"/>
</dbReference>
<accession>A0A3D9HTE0</accession>
<dbReference type="SUPFAM" id="SSF55781">
    <property type="entry name" value="GAF domain-like"/>
    <property type="match status" value="1"/>
</dbReference>
<dbReference type="SUPFAM" id="SSF55785">
    <property type="entry name" value="PYP-like sensor domain (PAS domain)"/>
    <property type="match status" value="3"/>
</dbReference>
<dbReference type="PRINTS" id="PR00344">
    <property type="entry name" value="BCTRLSENSOR"/>
</dbReference>
<dbReference type="InterPro" id="IPR001610">
    <property type="entry name" value="PAC"/>
</dbReference>
<sequence>MRSLSPDNSAEEASDPLASKTDRAFRIMADRSSAGILIHRDLVPLYANLSCARLLGFEGPADILALGHLGELLSEAEQARLRAYQEPGADNNLADEYSMEIHACEGQVIRLKNASHRFEWDGEPAVCTSLLKGADVGPDPEALAEKADLLEMTMEAMEDGIAVFDHDGRLMHWNEAYFEMFGFPDRFRKVGIDGDVFFKYDLERGIFPERDLEAYGAEITACLERGQVHREEVPLTDGRVILIQRNPMPGGGRLNMFRDITHQCQMEQALKQSEERFRDIAEATTDWYWETDDELRFTFVSRRFFEVMNVDPADVIGHTRQEFVTEEQIAEDPKKWLGHFADLEARLPFRDLDYAITGQDGEIRYLRVNGIPVFENGRFLGYRGADTDITSQKEAELVLQEQNKVIQVTFENMSQGISMIDDDLNMRFCNRRFLELLDFPEELAATGTPLEAFFRYNAERGEYGEGDADEQVRERLELAAKFDEHKFERIRPNGRILEIEGRAVNGVGFVSTYTDITERRLAEQGLERQSGLIRFLNRIARVTNSARNLSQTMAECLEETCTFFGWPAGHAYLWPTGAEDRLVSDGVWHVDDEEARWPLMEITVRSEYLPGQGITGRVMESRQVEHGEIGQGYLGAREQLLLDDGLRYLFAVPVLVRDKVTAVLELFCPEVENPDEQTLQTLLDMGMQLGRVAERKEAERSLWIAKNKATIANDAKSVFLATMSHEIRTPMNGVMAIAEILEQTELSEDQRHLCSTIRNSANSLLNIINDILDFSKIEAGKLELEYLGFSLVETVESVMDLLAARTTGKNIQLYGFVDPNLPDHLRSDPTRLRQVLLNLLGNAVKFTENGSVTLQVNGRNEGGDKAVLEVSITDTGIGMTPEQVDGLFQQFKQADSSTARKYGGTGLGLAICKHLITMMGGEIGVDSTPGQGSRFWFTLPVDVLEERRQSEPPDLRGLNILLISPCAQAEPLIGGYLTHFGANVTQVNDPADAGNWHEADERELPGYDLAIIDDLMPEADEIAGLIEARNEQYPERFTAILGLSGLEGVGEQEDALRKVKKPCHREALVMAAAAATGRIREEDIPIREGKARERYQAPSVEEALEAGCLILVAEDNITNQVVIQRQMAQLGFAIEVVSGGKEALERIITDPRYGMLFTDCHMPDMDGFALTREIRHLEESGSLRRKGGEALPVVALTADALKDSEEACFKAGMSDFMTKPTDLVSLEKRVRQWLPKAVEMRVADGEAPVGPALAAGVVETGGDGFSRPSETAKNEGEPALFDFSSLTAAFGAIDDTAISFLDDFVFTMRDQLAGLRDASARQDRRGLFTAAHAIKGASSSVGAFRLAAQAAKVEDLSKAAGFDEIEEMIDLLEDTLEETDAAIPDQGQGANAS</sequence>
<feature type="domain" description="PAC" evidence="16">
    <location>
        <begin position="350"/>
        <end position="401"/>
    </location>
</feature>
<evidence type="ECO:0000256" key="2">
    <source>
        <dbReference type="ARBA" id="ARBA00012438"/>
    </source>
</evidence>
<evidence type="ECO:0000259" key="14">
    <source>
        <dbReference type="PROSITE" id="PS50110"/>
    </source>
</evidence>
<name>A0A3D9HTE0_9PROT</name>
<evidence type="ECO:0000259" key="17">
    <source>
        <dbReference type="PROSITE" id="PS50894"/>
    </source>
</evidence>
<dbReference type="OrthoDB" id="7346568at2"/>
<evidence type="ECO:0000256" key="7">
    <source>
        <dbReference type="ARBA" id="ARBA00022840"/>
    </source>
</evidence>
<dbReference type="InterPro" id="IPR011006">
    <property type="entry name" value="CheY-like_superfamily"/>
</dbReference>
<comment type="caution">
    <text evidence="18">The sequence shown here is derived from an EMBL/GenBank/DDBJ whole genome shotgun (WGS) entry which is preliminary data.</text>
</comment>
<evidence type="ECO:0000256" key="8">
    <source>
        <dbReference type="ARBA" id="ARBA00023012"/>
    </source>
</evidence>
<evidence type="ECO:0000256" key="10">
    <source>
        <dbReference type="ARBA" id="ARBA00068150"/>
    </source>
</evidence>
<dbReference type="PROSITE" id="PS50894">
    <property type="entry name" value="HPT"/>
    <property type="match status" value="1"/>
</dbReference>
<dbReference type="PROSITE" id="PS50109">
    <property type="entry name" value="HIS_KIN"/>
    <property type="match status" value="1"/>
</dbReference>
<dbReference type="RefSeq" id="WP_147300957.1">
    <property type="nucleotide sequence ID" value="NZ_QRDW01000002.1"/>
</dbReference>
<dbReference type="Pfam" id="PF00072">
    <property type="entry name" value="Response_reg"/>
    <property type="match status" value="1"/>
</dbReference>
<dbReference type="FunFam" id="3.30.565.10:FF:000010">
    <property type="entry name" value="Sensor histidine kinase RcsC"/>
    <property type="match status" value="1"/>
</dbReference>
<evidence type="ECO:0000313" key="19">
    <source>
        <dbReference type="Proteomes" id="UP000256845"/>
    </source>
</evidence>
<dbReference type="Pfam" id="PF00512">
    <property type="entry name" value="HisKA"/>
    <property type="match status" value="1"/>
</dbReference>
<dbReference type="InterPro" id="IPR000014">
    <property type="entry name" value="PAS"/>
</dbReference>
<dbReference type="GO" id="GO:0005524">
    <property type="term" value="F:ATP binding"/>
    <property type="evidence" value="ECO:0007669"/>
    <property type="project" value="UniProtKB-KW"/>
</dbReference>
<dbReference type="CDD" id="cd17546">
    <property type="entry name" value="REC_hyHK_CKI1_RcsC-like"/>
    <property type="match status" value="1"/>
</dbReference>
<dbReference type="SMART" id="SM00387">
    <property type="entry name" value="HATPase_c"/>
    <property type="match status" value="1"/>
</dbReference>
<dbReference type="Pfam" id="PF01627">
    <property type="entry name" value="Hpt"/>
    <property type="match status" value="1"/>
</dbReference>
<dbReference type="InterPro" id="IPR003594">
    <property type="entry name" value="HATPase_dom"/>
</dbReference>
<dbReference type="InterPro" id="IPR003661">
    <property type="entry name" value="HisK_dim/P_dom"/>
</dbReference>
<dbReference type="InterPro" id="IPR000700">
    <property type="entry name" value="PAS-assoc_C"/>
</dbReference>
<feature type="domain" description="PAS" evidence="15">
    <location>
        <begin position="273"/>
        <end position="327"/>
    </location>
</feature>
<dbReference type="SMART" id="SM00091">
    <property type="entry name" value="PAS"/>
    <property type="match status" value="4"/>
</dbReference>
<keyword evidence="7" id="KW-0067">ATP-binding</keyword>
<dbReference type="SMART" id="SM00086">
    <property type="entry name" value="PAC"/>
    <property type="match status" value="1"/>
</dbReference>
<feature type="domain" description="PAS" evidence="15">
    <location>
        <begin position="146"/>
        <end position="183"/>
    </location>
</feature>
<dbReference type="InterPro" id="IPR036097">
    <property type="entry name" value="HisK_dim/P_sf"/>
</dbReference>
<dbReference type="Pfam" id="PF02518">
    <property type="entry name" value="HATPase_c"/>
    <property type="match status" value="1"/>
</dbReference>
<comment type="catalytic activity">
    <reaction evidence="1">
        <text>ATP + protein L-histidine = ADP + protein N-phospho-L-histidine.</text>
        <dbReference type="EC" id="2.7.13.3"/>
    </reaction>
</comment>
<dbReference type="PROSITE" id="PS50112">
    <property type="entry name" value="PAS"/>
    <property type="match status" value="2"/>
</dbReference>
<evidence type="ECO:0000259" key="13">
    <source>
        <dbReference type="PROSITE" id="PS50109"/>
    </source>
</evidence>
<comment type="subunit">
    <text evidence="9">At low DSF concentrations, interacts with RpfF.</text>
</comment>
<dbReference type="PROSITE" id="PS50110">
    <property type="entry name" value="RESPONSE_REGULATORY"/>
    <property type="match status" value="2"/>
</dbReference>
<keyword evidence="6" id="KW-0418">Kinase</keyword>
<dbReference type="InterPro" id="IPR003018">
    <property type="entry name" value="GAF"/>
</dbReference>
<feature type="domain" description="Response regulatory" evidence="14">
    <location>
        <begin position="959"/>
        <end position="1076"/>
    </location>
</feature>
<dbReference type="SMART" id="SM00388">
    <property type="entry name" value="HisKA"/>
    <property type="match status" value="1"/>
</dbReference>
<dbReference type="Gene3D" id="3.30.450.40">
    <property type="match status" value="1"/>
</dbReference>
<dbReference type="CDD" id="cd00082">
    <property type="entry name" value="HisKA"/>
    <property type="match status" value="1"/>
</dbReference>
<feature type="domain" description="Histidine kinase" evidence="13">
    <location>
        <begin position="722"/>
        <end position="943"/>
    </location>
</feature>
<dbReference type="SMART" id="SM00448">
    <property type="entry name" value="REC"/>
    <property type="match status" value="1"/>
</dbReference>
<evidence type="ECO:0000256" key="12">
    <source>
        <dbReference type="PROSITE-ProRule" id="PRU00169"/>
    </source>
</evidence>
<dbReference type="Pfam" id="PF12860">
    <property type="entry name" value="PAS_7"/>
    <property type="match status" value="2"/>
</dbReference>
<evidence type="ECO:0000256" key="3">
    <source>
        <dbReference type="ARBA" id="ARBA00022553"/>
    </source>
</evidence>
<dbReference type="InterPro" id="IPR036641">
    <property type="entry name" value="HPT_dom_sf"/>
</dbReference>
<dbReference type="CDD" id="cd00088">
    <property type="entry name" value="HPT"/>
    <property type="match status" value="1"/>
</dbReference>
<dbReference type="GO" id="GO:0000155">
    <property type="term" value="F:phosphorelay sensor kinase activity"/>
    <property type="evidence" value="ECO:0007669"/>
    <property type="project" value="InterPro"/>
</dbReference>
<dbReference type="SUPFAM" id="SSF47384">
    <property type="entry name" value="Homodimeric domain of signal transducing histidine kinase"/>
    <property type="match status" value="1"/>
</dbReference>
<gene>
    <name evidence="18" type="ORF">DFP90_102164</name>
</gene>
<evidence type="ECO:0000256" key="4">
    <source>
        <dbReference type="ARBA" id="ARBA00022679"/>
    </source>
</evidence>
<feature type="modified residue" description="4-aspartylphosphate" evidence="12">
    <location>
        <position position="1159"/>
    </location>
</feature>
<dbReference type="InterPro" id="IPR001789">
    <property type="entry name" value="Sig_transdc_resp-reg_receiver"/>
</dbReference>
<dbReference type="SUPFAM" id="SSF55874">
    <property type="entry name" value="ATPase domain of HSP90 chaperone/DNA topoisomerase II/histidine kinase"/>
    <property type="match status" value="1"/>
</dbReference>
<evidence type="ECO:0000256" key="1">
    <source>
        <dbReference type="ARBA" id="ARBA00000085"/>
    </source>
</evidence>
<dbReference type="SUPFAM" id="SSF52172">
    <property type="entry name" value="CheY-like"/>
    <property type="match status" value="2"/>
</dbReference>
<dbReference type="CDD" id="cd16922">
    <property type="entry name" value="HATPase_EvgS-ArcB-TorS-like"/>
    <property type="match status" value="1"/>
</dbReference>
<dbReference type="Gene3D" id="1.20.120.160">
    <property type="entry name" value="HPT domain"/>
    <property type="match status" value="1"/>
</dbReference>
<evidence type="ECO:0000256" key="6">
    <source>
        <dbReference type="ARBA" id="ARBA00022777"/>
    </source>
</evidence>
<feature type="domain" description="Response regulatory" evidence="14">
    <location>
        <begin position="1109"/>
        <end position="1234"/>
    </location>
</feature>
<dbReference type="CDD" id="cd00130">
    <property type="entry name" value="PAS"/>
    <property type="match status" value="3"/>
</dbReference>
<dbReference type="Pfam" id="PF13426">
    <property type="entry name" value="PAS_9"/>
    <property type="match status" value="1"/>
</dbReference>
<dbReference type="NCBIfam" id="TIGR00229">
    <property type="entry name" value="sensory_box"/>
    <property type="match status" value="1"/>
</dbReference>
<dbReference type="InterPro" id="IPR005467">
    <property type="entry name" value="His_kinase_dom"/>
</dbReference>
<reference evidence="18 19" key="1">
    <citation type="submission" date="2018-07" db="EMBL/GenBank/DDBJ databases">
        <title>Genomic Encyclopedia of Type Strains, Phase III (KMG-III): the genomes of soil and plant-associated and newly described type strains.</title>
        <authorList>
            <person name="Whitman W."/>
        </authorList>
    </citation>
    <scope>NUCLEOTIDE SEQUENCE [LARGE SCALE GENOMIC DNA]</scope>
    <source>
        <strain evidence="18 19">CECT 8488</strain>
    </source>
</reference>
<dbReference type="Gene3D" id="3.30.450.20">
    <property type="entry name" value="PAS domain"/>
    <property type="match status" value="3"/>
</dbReference>
<evidence type="ECO:0000256" key="11">
    <source>
        <dbReference type="PROSITE-ProRule" id="PRU00110"/>
    </source>
</evidence>
<feature type="domain" description="HPt" evidence="17">
    <location>
        <begin position="1293"/>
        <end position="1386"/>
    </location>
</feature>
<proteinExistence type="predicted"/>
<feature type="modified residue" description="4-aspartylphosphate" evidence="12">
    <location>
        <position position="1013"/>
    </location>
</feature>
<keyword evidence="8" id="KW-0902">Two-component regulatory system</keyword>
<dbReference type="EC" id="2.7.13.3" evidence="2"/>
<keyword evidence="19" id="KW-1185">Reference proteome</keyword>
<dbReference type="SUPFAM" id="SSF47226">
    <property type="entry name" value="Histidine-containing phosphotransfer domain, HPT domain"/>
    <property type="match status" value="1"/>
</dbReference>
<evidence type="ECO:0000256" key="5">
    <source>
        <dbReference type="ARBA" id="ARBA00022741"/>
    </source>
</evidence>
<dbReference type="Proteomes" id="UP000256845">
    <property type="component" value="Unassembled WGS sequence"/>
</dbReference>
<keyword evidence="5" id="KW-0547">Nucleotide-binding</keyword>
<feature type="modified residue" description="Phosphohistidine" evidence="11">
    <location>
        <position position="1332"/>
    </location>
</feature>
<keyword evidence="3 12" id="KW-0597">Phosphoprotein</keyword>
<evidence type="ECO:0000259" key="15">
    <source>
        <dbReference type="PROSITE" id="PS50112"/>
    </source>
</evidence>
<evidence type="ECO:0000313" key="18">
    <source>
        <dbReference type="EMBL" id="RED52146.1"/>
    </source>
</evidence>
<dbReference type="PANTHER" id="PTHR45339:SF5">
    <property type="entry name" value="HISTIDINE KINASE"/>
    <property type="match status" value="1"/>
</dbReference>
<protein>
    <recommendedName>
        <fullName evidence="10">Sensory/regulatory protein RpfC</fullName>
        <ecNumber evidence="2">2.7.13.3</ecNumber>
    </recommendedName>
</protein>
<dbReference type="Pfam" id="PF01590">
    <property type="entry name" value="GAF"/>
    <property type="match status" value="1"/>
</dbReference>
<evidence type="ECO:0000259" key="16">
    <source>
        <dbReference type="PROSITE" id="PS50113"/>
    </source>
</evidence>
<dbReference type="Gene3D" id="3.40.50.2300">
    <property type="match status" value="1"/>
</dbReference>
<dbReference type="FunFam" id="1.10.287.130:FF:000002">
    <property type="entry name" value="Two-component osmosensing histidine kinase"/>
    <property type="match status" value="1"/>
</dbReference>
<dbReference type="EMBL" id="QRDW01000002">
    <property type="protein sequence ID" value="RED52146.1"/>
    <property type="molecule type" value="Genomic_DNA"/>
</dbReference>
<dbReference type="InterPro" id="IPR029016">
    <property type="entry name" value="GAF-like_dom_sf"/>
</dbReference>
<dbReference type="Gene3D" id="1.10.287.130">
    <property type="match status" value="1"/>
</dbReference>
<dbReference type="InterPro" id="IPR004358">
    <property type="entry name" value="Sig_transdc_His_kin-like_C"/>
</dbReference>
<keyword evidence="4" id="KW-0808">Transferase</keyword>
<dbReference type="InterPro" id="IPR036890">
    <property type="entry name" value="HATPase_C_sf"/>
</dbReference>
<dbReference type="InterPro" id="IPR035965">
    <property type="entry name" value="PAS-like_dom_sf"/>
</dbReference>
<dbReference type="GO" id="GO:0005886">
    <property type="term" value="C:plasma membrane"/>
    <property type="evidence" value="ECO:0007669"/>
    <property type="project" value="UniProtKB-SubCell"/>
</dbReference>